<dbReference type="InterPro" id="IPR011856">
    <property type="entry name" value="tRNA_endonuc-like_dom_sf"/>
</dbReference>
<dbReference type="eggNOG" id="COG0792">
    <property type="taxonomic scope" value="Bacteria"/>
</dbReference>
<name>D0WEN3_SLAES</name>
<proteinExistence type="inferred from homology"/>
<dbReference type="SUPFAM" id="SSF52980">
    <property type="entry name" value="Restriction endonuclease-like"/>
    <property type="match status" value="1"/>
</dbReference>
<feature type="compositionally biased region" description="Basic and acidic residues" evidence="3">
    <location>
        <begin position="22"/>
        <end position="46"/>
    </location>
</feature>
<evidence type="ECO:0000313" key="5">
    <source>
        <dbReference type="Proteomes" id="UP000006001"/>
    </source>
</evidence>
<evidence type="ECO:0000256" key="3">
    <source>
        <dbReference type="SAM" id="MobiDB-lite"/>
    </source>
</evidence>
<dbReference type="NCBIfam" id="NF009154">
    <property type="entry name" value="PRK12497.3-3"/>
    <property type="match status" value="1"/>
</dbReference>
<feature type="region of interest" description="Disordered" evidence="3">
    <location>
        <begin position="9"/>
        <end position="46"/>
    </location>
</feature>
<protein>
    <recommendedName>
        <fullName evidence="2">UPF0102 protein HMPREF0762_00263</fullName>
    </recommendedName>
</protein>
<dbReference type="CDD" id="cd20736">
    <property type="entry name" value="PoNe_Nuclease"/>
    <property type="match status" value="1"/>
</dbReference>
<evidence type="ECO:0000313" key="4">
    <source>
        <dbReference type="EMBL" id="EEZ62171.1"/>
    </source>
</evidence>
<sequence>MRAACVFAEASQGRPDSLPFHSRGEEGHGMSEERIKEGSLKAGPKELGRRGEQAACALLIHKGYEILERNWTCPAGEADIIALDGPCLVFIEVKTRSGVKRGMPSEAVTPKKRARYEKIAAYYLDEYVGDTFHVRFDVMSLLVTGKGRALVRHYVNAFGEGSLC</sequence>
<comment type="caution">
    <text evidence="4">The sequence shown here is derived from an EMBL/GenBank/DDBJ whole genome shotgun (WGS) entry which is preliminary data.</text>
</comment>
<evidence type="ECO:0000256" key="1">
    <source>
        <dbReference type="ARBA" id="ARBA00006738"/>
    </source>
</evidence>
<dbReference type="HAMAP" id="MF_00048">
    <property type="entry name" value="UPF0102"/>
    <property type="match status" value="1"/>
</dbReference>
<dbReference type="PANTHER" id="PTHR34039">
    <property type="entry name" value="UPF0102 PROTEIN YRAN"/>
    <property type="match status" value="1"/>
</dbReference>
<dbReference type="HOGENOM" id="CLU_115353_2_0_11"/>
<reference evidence="4" key="1">
    <citation type="submission" date="2009-10" db="EMBL/GenBank/DDBJ databases">
        <authorList>
            <person name="Weinstock G."/>
            <person name="Sodergren E."/>
            <person name="Clifton S."/>
            <person name="Fulton L."/>
            <person name="Fulton B."/>
            <person name="Courtney L."/>
            <person name="Fronick C."/>
            <person name="Harrison M."/>
            <person name="Strong C."/>
            <person name="Farmer C."/>
            <person name="Delahaunty K."/>
            <person name="Markovic C."/>
            <person name="Hall O."/>
            <person name="Minx P."/>
            <person name="Tomlinson C."/>
            <person name="Mitreva M."/>
            <person name="Nelson J."/>
            <person name="Hou S."/>
            <person name="Wollam A."/>
            <person name="Pepin K.H."/>
            <person name="Johnson M."/>
            <person name="Bhonagiri V."/>
            <person name="Nash W.E."/>
            <person name="Warren W."/>
            <person name="Chinwalla A."/>
            <person name="Mardis E.R."/>
            <person name="Wilson R.K."/>
        </authorList>
    </citation>
    <scope>NUCLEOTIDE SEQUENCE [LARGE SCALE GENOMIC DNA]</scope>
    <source>
        <strain evidence="4">ATCC 700122</strain>
    </source>
</reference>
<dbReference type="STRING" id="649764.HMPREF0762_00263"/>
<dbReference type="EMBL" id="ACUX02000004">
    <property type="protein sequence ID" value="EEZ62171.1"/>
    <property type="molecule type" value="Genomic_DNA"/>
</dbReference>
<organism evidence="4 5">
    <name type="scientific">Slackia exigua (strain ATCC 700122 / DSM 15923 / CIP 105133 / JCM 11022 / KCTC 5966 / S-7)</name>
    <dbReference type="NCBI Taxonomy" id="649764"/>
    <lineage>
        <taxon>Bacteria</taxon>
        <taxon>Bacillati</taxon>
        <taxon>Actinomycetota</taxon>
        <taxon>Coriobacteriia</taxon>
        <taxon>Eggerthellales</taxon>
        <taxon>Eggerthellaceae</taxon>
        <taxon>Slackia</taxon>
    </lineage>
</organism>
<dbReference type="InterPro" id="IPR003509">
    <property type="entry name" value="UPF0102_YraN-like"/>
</dbReference>
<accession>D0WEN3</accession>
<dbReference type="AlphaFoldDB" id="D0WEN3"/>
<dbReference type="GO" id="GO:0003676">
    <property type="term" value="F:nucleic acid binding"/>
    <property type="evidence" value="ECO:0007669"/>
    <property type="project" value="InterPro"/>
</dbReference>
<dbReference type="Gene3D" id="3.40.1350.10">
    <property type="match status" value="1"/>
</dbReference>
<dbReference type="PANTHER" id="PTHR34039:SF1">
    <property type="entry name" value="UPF0102 PROTEIN YRAN"/>
    <property type="match status" value="1"/>
</dbReference>
<evidence type="ECO:0000256" key="2">
    <source>
        <dbReference type="HAMAP-Rule" id="MF_00048"/>
    </source>
</evidence>
<dbReference type="Pfam" id="PF02021">
    <property type="entry name" value="UPF0102"/>
    <property type="match status" value="1"/>
</dbReference>
<comment type="similarity">
    <text evidence="1 2">Belongs to the UPF0102 family.</text>
</comment>
<keyword evidence="5" id="KW-1185">Reference proteome</keyword>
<dbReference type="OrthoDB" id="9794876at2"/>
<gene>
    <name evidence="4" type="ORF">HMPREF0762_00263</name>
</gene>
<dbReference type="Proteomes" id="UP000006001">
    <property type="component" value="Unassembled WGS sequence"/>
</dbReference>
<dbReference type="InterPro" id="IPR011335">
    <property type="entry name" value="Restrct_endonuc-II-like"/>
</dbReference>